<dbReference type="EC" id="2.4.1.1" evidence="9"/>
<dbReference type="PROSITE" id="PS00102">
    <property type="entry name" value="PHOSPHORYLASE"/>
    <property type="match status" value="1"/>
</dbReference>
<dbReference type="GO" id="GO:0004645">
    <property type="term" value="F:1,4-alpha-oligoglucan phosphorylase activity"/>
    <property type="evidence" value="ECO:0007669"/>
    <property type="project" value="UniProtKB-EC"/>
</dbReference>
<comment type="function">
    <text evidence="9">Allosteric enzyme that catalyzes the rate-limiting step in glycogen catabolism, the phosphorolytic cleavage of glycogen to produce glucose-1-phosphate, and plays a central role in maintaining cellular and organismal glucose homeostasis.</text>
</comment>
<dbReference type="PIRSF" id="PIRSF000460">
    <property type="entry name" value="Pprylas_GlgP"/>
    <property type="match status" value="1"/>
</dbReference>
<evidence type="ECO:0000256" key="8">
    <source>
        <dbReference type="ARBA" id="ARBA00025174"/>
    </source>
</evidence>
<dbReference type="RefSeq" id="WP_209458638.1">
    <property type="nucleotide sequence ID" value="NZ_JAGGKC010000005.1"/>
</dbReference>
<dbReference type="Gene3D" id="3.40.50.2000">
    <property type="entry name" value="Glycogen Phosphorylase B"/>
    <property type="match status" value="2"/>
</dbReference>
<evidence type="ECO:0000256" key="2">
    <source>
        <dbReference type="ARBA" id="ARBA00001933"/>
    </source>
</evidence>
<dbReference type="EMBL" id="JAGGKC010000005">
    <property type="protein sequence ID" value="MBP1918403.1"/>
    <property type="molecule type" value="Genomic_DNA"/>
</dbReference>
<gene>
    <name evidence="10" type="ORF">J2Z34_000875</name>
</gene>
<dbReference type="Pfam" id="PF00343">
    <property type="entry name" value="Phosphorylase"/>
    <property type="match status" value="1"/>
</dbReference>
<dbReference type="SUPFAM" id="SSF53756">
    <property type="entry name" value="UDP-Glycosyltransferase/glycogen phosphorylase"/>
    <property type="match status" value="1"/>
</dbReference>
<evidence type="ECO:0000256" key="7">
    <source>
        <dbReference type="ARBA" id="ARBA00023277"/>
    </source>
</evidence>
<dbReference type="PANTHER" id="PTHR11468">
    <property type="entry name" value="GLYCOGEN PHOSPHORYLASE"/>
    <property type="match status" value="1"/>
</dbReference>
<evidence type="ECO:0000256" key="1">
    <source>
        <dbReference type="ARBA" id="ARBA00001275"/>
    </source>
</evidence>
<keyword evidence="11" id="KW-1185">Reference proteome</keyword>
<evidence type="ECO:0000256" key="4">
    <source>
        <dbReference type="ARBA" id="ARBA00022676"/>
    </source>
</evidence>
<keyword evidence="5 9" id="KW-0808">Transferase</keyword>
<evidence type="ECO:0000313" key="11">
    <source>
        <dbReference type="Proteomes" id="UP001519271"/>
    </source>
</evidence>
<evidence type="ECO:0000256" key="3">
    <source>
        <dbReference type="ARBA" id="ARBA00006047"/>
    </source>
</evidence>
<comment type="caution">
    <text evidence="10">The sequence shown here is derived from an EMBL/GenBank/DDBJ whole genome shotgun (WGS) entry which is preliminary data.</text>
</comment>
<name>A0ABS4G1I1_9CLOT</name>
<keyword evidence="7 9" id="KW-0119">Carbohydrate metabolism</keyword>
<dbReference type="InterPro" id="IPR035090">
    <property type="entry name" value="Pyridoxal_P_attach_site"/>
</dbReference>
<keyword evidence="4 9" id="KW-0328">Glycosyltransferase</keyword>
<comment type="catalytic activity">
    <reaction evidence="1 9">
        <text>[(1-&gt;4)-alpha-D-glucosyl](n) + phosphate = [(1-&gt;4)-alpha-D-glucosyl](n-1) + alpha-D-glucose 1-phosphate</text>
        <dbReference type="Rhea" id="RHEA:41732"/>
        <dbReference type="Rhea" id="RHEA-COMP:9584"/>
        <dbReference type="Rhea" id="RHEA-COMP:9586"/>
        <dbReference type="ChEBI" id="CHEBI:15444"/>
        <dbReference type="ChEBI" id="CHEBI:43474"/>
        <dbReference type="ChEBI" id="CHEBI:58601"/>
        <dbReference type="EC" id="2.4.1.1"/>
    </reaction>
</comment>
<dbReference type="CDD" id="cd04300">
    <property type="entry name" value="GT35_Glycogen_Phosphorylase"/>
    <property type="match status" value="1"/>
</dbReference>
<keyword evidence="6 9" id="KW-0663">Pyridoxal phosphate</keyword>
<dbReference type="PANTHER" id="PTHR11468:SF3">
    <property type="entry name" value="GLYCOGEN PHOSPHORYLASE, LIVER FORM"/>
    <property type="match status" value="1"/>
</dbReference>
<evidence type="ECO:0000256" key="9">
    <source>
        <dbReference type="RuleBase" id="RU000587"/>
    </source>
</evidence>
<comment type="function">
    <text evidence="8">Phosphorylase is an important allosteric enzyme in carbohydrate metabolism. Enzymes from different sources differ in their regulatory mechanisms and in their natural substrates. However, all known phosphorylases share catalytic and structural properties.</text>
</comment>
<dbReference type="InterPro" id="IPR011833">
    <property type="entry name" value="Glycg_phsphrylas"/>
</dbReference>
<comment type="similarity">
    <text evidence="3 9">Belongs to the glycogen phosphorylase family.</text>
</comment>
<evidence type="ECO:0000313" key="10">
    <source>
        <dbReference type="EMBL" id="MBP1918403.1"/>
    </source>
</evidence>
<evidence type="ECO:0000256" key="6">
    <source>
        <dbReference type="ARBA" id="ARBA00022898"/>
    </source>
</evidence>
<organism evidence="10 11">
    <name type="scientific">Youngiibacter multivorans</name>
    <dbReference type="NCBI Taxonomy" id="937251"/>
    <lineage>
        <taxon>Bacteria</taxon>
        <taxon>Bacillati</taxon>
        <taxon>Bacillota</taxon>
        <taxon>Clostridia</taxon>
        <taxon>Eubacteriales</taxon>
        <taxon>Clostridiaceae</taxon>
        <taxon>Youngiibacter</taxon>
    </lineage>
</organism>
<sequence length="787" mass="88930">MFDKKRLQERMNAHAAVSFGRTLKELNARESHIAFSKAIMEEVVPLWTATREKQEGKKKACYFSAEFLMGRALGNNLMNLGINDEAREVLGGMGLDINDIEEAEEDAGLGNGGLGRLAACFLDSGASLGYPLNGYGIRYEYGIFKQSIKDGAQVEEGDNWLEYGDPWSVRRLDEAVEVSFFDGPVLAVPYDTPVIGYGGKTVNTLRLWKAEALKPFGFKEFNDEDYEGSVREKNNAETITKVLYPNDCTDKGKLLRLRQQYFFVSASLQDILAKHLENGFSLESFPDYHAIQLNDTHPAVAVPELMRLLTEVHGMDWDEAFDITRRTLAYTNHTILAEALEQWPVRLYRKLLPGIYGIISKIDRQLQSDLRSKGIRGKAQDRYRILLGGSVKMAWLSIYGTHSTNGVAELHTELLKETELRHWYDIYPERFNNKTNGITQRRWLKMSNPELSALVTELLGTDGWITDLDLLKGLRGYTDDANVLERLNEIKRVKKVQLAEHIRKVEGIEIDPDSIFDIQIKRLHEYKRQLLNAFHILDLYYRIKEGDAENITPRTFIFGAKAAPGYKRAKGIIKYINEIASLVNSDPETKGKLKVVFVTNYRVSYAEKLFPAADISEQISTAGKEASGTGNMKFMLNGAPTIGTLDGANIEIVEESGEENNFIFGLKVDEIEDMKETYDPHVPYLEVPGLKRVVDSLIDGTFNDGGTGAFRELHDSLLKGASWHKPDNYFILADFASYREAQEEVGKVFKDRLSFAGKCLMNISGAGKFSSDRTIREYANEIWNLEN</sequence>
<comment type="cofactor">
    <cofactor evidence="2 9">
        <name>pyridoxal 5'-phosphate</name>
        <dbReference type="ChEBI" id="CHEBI:597326"/>
    </cofactor>
</comment>
<accession>A0ABS4G1I1</accession>
<evidence type="ECO:0000256" key="5">
    <source>
        <dbReference type="ARBA" id="ARBA00022679"/>
    </source>
</evidence>
<reference evidence="10 11" key="1">
    <citation type="submission" date="2021-03" db="EMBL/GenBank/DDBJ databases">
        <title>Genomic Encyclopedia of Type Strains, Phase IV (KMG-IV): sequencing the most valuable type-strain genomes for metagenomic binning, comparative biology and taxonomic classification.</title>
        <authorList>
            <person name="Goeker M."/>
        </authorList>
    </citation>
    <scope>NUCLEOTIDE SEQUENCE [LARGE SCALE GENOMIC DNA]</scope>
    <source>
        <strain evidence="10 11">DSM 6139</strain>
    </source>
</reference>
<dbReference type="Proteomes" id="UP001519271">
    <property type="component" value="Unassembled WGS sequence"/>
</dbReference>
<protein>
    <recommendedName>
        <fullName evidence="9">Alpha-1,4 glucan phosphorylase</fullName>
        <ecNumber evidence="9">2.4.1.1</ecNumber>
    </recommendedName>
</protein>
<proteinExistence type="inferred from homology"/>
<dbReference type="InterPro" id="IPR000811">
    <property type="entry name" value="Glyco_trans_35"/>
</dbReference>
<dbReference type="NCBIfam" id="TIGR02093">
    <property type="entry name" value="P_ylase"/>
    <property type="match status" value="1"/>
</dbReference>